<dbReference type="InterPro" id="IPR031419">
    <property type="entry name" value="RAD51_interact"/>
</dbReference>
<dbReference type="EMBL" id="AFYH01018248">
    <property type="status" value="NOT_ANNOTATED_CDS"/>
    <property type="molecule type" value="Genomic_DNA"/>
</dbReference>
<dbReference type="EMBL" id="AFYH01018250">
    <property type="status" value="NOT_ANNOTATED_CDS"/>
    <property type="molecule type" value="Genomic_DNA"/>
</dbReference>
<keyword evidence="4" id="KW-1185">Reference proteome</keyword>
<organism evidence="3 4">
    <name type="scientific">Latimeria chalumnae</name>
    <name type="common">Coelacanth</name>
    <dbReference type="NCBI Taxonomy" id="7897"/>
    <lineage>
        <taxon>Eukaryota</taxon>
        <taxon>Metazoa</taxon>
        <taxon>Chordata</taxon>
        <taxon>Craniata</taxon>
        <taxon>Vertebrata</taxon>
        <taxon>Euteleostomi</taxon>
        <taxon>Coelacanthiformes</taxon>
        <taxon>Coelacanthidae</taxon>
        <taxon>Latimeria</taxon>
    </lineage>
</organism>
<feature type="compositionally biased region" description="Basic and acidic residues" evidence="1">
    <location>
        <begin position="40"/>
        <end position="50"/>
    </location>
</feature>
<reference evidence="4" key="1">
    <citation type="submission" date="2011-08" db="EMBL/GenBank/DDBJ databases">
        <title>The draft genome of Latimeria chalumnae.</title>
        <authorList>
            <person name="Di Palma F."/>
            <person name="Alfoldi J."/>
            <person name="Johnson J."/>
            <person name="Berlin A."/>
            <person name="Gnerre S."/>
            <person name="Jaffe D."/>
            <person name="MacCallum I."/>
            <person name="Young S."/>
            <person name="Walker B.J."/>
            <person name="Lander E."/>
            <person name="Lindblad-Toh K."/>
        </authorList>
    </citation>
    <scope>NUCLEOTIDE SEQUENCE [LARGE SCALE GENOMIC DNA]</scope>
    <source>
        <strain evidence="4">Wild caught</strain>
    </source>
</reference>
<proteinExistence type="predicted"/>
<dbReference type="Ensembl" id="ENSLACT00000020821.1">
    <property type="protein sequence ID" value="ENSLACP00000020681.1"/>
    <property type="gene ID" value="ENSLACG00000018171.1"/>
</dbReference>
<dbReference type="AlphaFoldDB" id="H3BFL0"/>
<dbReference type="PANTHER" id="PTHR15361">
    <property type="entry name" value="RAD51/NUKS-INTERACTING PROTEIN"/>
    <property type="match status" value="1"/>
</dbReference>
<dbReference type="Pfam" id="PF15696">
    <property type="entry name" value="RAD51_interact"/>
    <property type="match status" value="1"/>
</dbReference>
<dbReference type="STRING" id="7897.ENSLACP00000020681"/>
<dbReference type="GO" id="GO:0000724">
    <property type="term" value="P:double-strand break repair via homologous recombination"/>
    <property type="evidence" value="ECO:0007669"/>
    <property type="project" value="TreeGrafter"/>
</dbReference>
<dbReference type="GO" id="GO:0003697">
    <property type="term" value="F:single-stranded DNA binding"/>
    <property type="evidence" value="ECO:0007669"/>
    <property type="project" value="TreeGrafter"/>
</dbReference>
<evidence type="ECO:0000259" key="2">
    <source>
        <dbReference type="Pfam" id="PF15696"/>
    </source>
</evidence>
<dbReference type="GO" id="GO:0003690">
    <property type="term" value="F:double-stranded DNA binding"/>
    <property type="evidence" value="ECO:0007669"/>
    <property type="project" value="TreeGrafter"/>
</dbReference>
<dbReference type="OMA" id="CHRNKKV"/>
<dbReference type="GO" id="GO:0036297">
    <property type="term" value="P:interstrand cross-link repair"/>
    <property type="evidence" value="ECO:0007669"/>
    <property type="project" value="TreeGrafter"/>
</dbReference>
<accession>H3BFL0</accession>
<dbReference type="PANTHER" id="PTHR15361:SF4">
    <property type="entry name" value="RAD51-ASSOCIATED PROTEIN 1"/>
    <property type="match status" value="1"/>
</dbReference>
<feature type="domain" description="RAD51 interacting motif" evidence="2">
    <location>
        <begin position="300"/>
        <end position="338"/>
    </location>
</feature>
<sequence>FLFVCRNKKRLDYSQFGDFGDDDEDFACVAAPASKKSRVTQKEPKQEKKQKLSKKAQSQETLLQRKSNEERISLDDKLYQRDLEAALVLSMQETTKENAVVLDSQQEVGDEKCADTEMTRMDGGPLLSNCSTCLQYVNIDRITDEKDLPTGGHRQRQAASKATTQQKKLLVDDQSSDDEGERDDTYEPNFIADKESDSDPDFSNEDDEDEVFNVKRGTKRIGNNVKGKLKTQVGKKEKKSTKSRLNATVTPVISSPSTAKVTSHPALKKTITSPQPVSTPLQTQSPSIGIRKPKWTPPVASSGSSSKPLGGAAVKSPNHGLRLGLSRLARVKPLHPSVANN</sequence>
<dbReference type="InParanoid" id="H3BFL0"/>
<dbReference type="eggNOG" id="ENOG502RXRS">
    <property type="taxonomic scope" value="Eukaryota"/>
</dbReference>
<feature type="compositionally biased region" description="Polar residues" evidence="1">
    <location>
        <begin position="270"/>
        <end position="287"/>
    </location>
</feature>
<dbReference type="InterPro" id="IPR052003">
    <property type="entry name" value="HR_DNA-Binding_Protein"/>
</dbReference>
<feature type="compositionally biased region" description="Acidic residues" evidence="1">
    <location>
        <begin position="198"/>
        <end position="211"/>
    </location>
</feature>
<feature type="region of interest" description="Disordered" evidence="1">
    <location>
        <begin position="145"/>
        <end position="319"/>
    </location>
</feature>
<dbReference type="EMBL" id="AFYH01018249">
    <property type="status" value="NOT_ANNOTATED_CDS"/>
    <property type="molecule type" value="Genomic_DNA"/>
</dbReference>
<feature type="compositionally biased region" description="Polar residues" evidence="1">
    <location>
        <begin position="243"/>
        <end position="261"/>
    </location>
</feature>
<feature type="region of interest" description="Disordered" evidence="1">
    <location>
        <begin position="33"/>
        <end position="63"/>
    </location>
</feature>
<evidence type="ECO:0000313" key="3">
    <source>
        <dbReference type="Ensembl" id="ENSLACP00000020681.1"/>
    </source>
</evidence>
<dbReference type="GeneTree" id="ENSGT00940000153414"/>
<evidence type="ECO:0000256" key="1">
    <source>
        <dbReference type="SAM" id="MobiDB-lite"/>
    </source>
</evidence>
<reference evidence="3" key="2">
    <citation type="submission" date="2025-08" db="UniProtKB">
        <authorList>
            <consortium name="Ensembl"/>
        </authorList>
    </citation>
    <scope>IDENTIFICATION</scope>
</reference>
<name>H3BFL0_LATCH</name>
<dbReference type="FunCoup" id="H3BFL0">
    <property type="interactions" value="1382"/>
</dbReference>
<protein>
    <submittedName>
        <fullName evidence="3">RAD51 associated protein 1</fullName>
    </submittedName>
</protein>
<dbReference type="Bgee" id="ENSLACG00000018171">
    <property type="expression patterns" value="Expressed in pectoral fin and 6 other cell types or tissues"/>
</dbReference>
<reference evidence="3" key="3">
    <citation type="submission" date="2025-09" db="UniProtKB">
        <authorList>
            <consortium name="Ensembl"/>
        </authorList>
    </citation>
    <scope>IDENTIFICATION</scope>
</reference>
<evidence type="ECO:0000313" key="4">
    <source>
        <dbReference type="Proteomes" id="UP000008672"/>
    </source>
</evidence>
<feature type="compositionally biased region" description="Polar residues" evidence="1">
    <location>
        <begin position="157"/>
        <end position="167"/>
    </location>
</feature>
<feature type="compositionally biased region" description="Acidic residues" evidence="1">
    <location>
        <begin position="174"/>
        <end position="186"/>
    </location>
</feature>
<gene>
    <name evidence="3" type="primary">RAD51AP1</name>
</gene>
<dbReference type="Proteomes" id="UP000008672">
    <property type="component" value="Unassembled WGS sequence"/>
</dbReference>